<reference evidence="5" key="1">
    <citation type="submission" date="2022-04" db="EMBL/GenBank/DDBJ databases">
        <title>Whole genome sequence of Sphaerotilus sp. FB-5.</title>
        <authorList>
            <person name="Takeda M."/>
            <person name="Narihara S."/>
            <person name="Akimoto M."/>
            <person name="Akimoto R."/>
            <person name="Nishiyashiki S."/>
            <person name="Murakami T."/>
        </authorList>
    </citation>
    <scope>NUCLEOTIDE SEQUENCE</scope>
    <source>
        <strain evidence="5">FB-5</strain>
    </source>
</reference>
<evidence type="ECO:0000313" key="6">
    <source>
        <dbReference type="Proteomes" id="UP001057498"/>
    </source>
</evidence>
<dbReference type="Pfam" id="PF07729">
    <property type="entry name" value="FCD"/>
    <property type="match status" value="1"/>
</dbReference>
<keyword evidence="2" id="KW-0238">DNA-binding</keyword>
<dbReference type="SUPFAM" id="SSF46785">
    <property type="entry name" value="Winged helix' DNA-binding domain"/>
    <property type="match status" value="1"/>
</dbReference>
<keyword evidence="1" id="KW-0805">Transcription regulation</keyword>
<dbReference type="PANTHER" id="PTHR43537">
    <property type="entry name" value="TRANSCRIPTIONAL REGULATOR, GNTR FAMILY"/>
    <property type="match status" value="1"/>
</dbReference>
<dbReference type="Proteomes" id="UP001057498">
    <property type="component" value="Chromosome"/>
</dbReference>
<name>A0ABM7YH08_9BURK</name>
<dbReference type="SMART" id="SM00895">
    <property type="entry name" value="FCD"/>
    <property type="match status" value="1"/>
</dbReference>
<dbReference type="SUPFAM" id="SSF48008">
    <property type="entry name" value="GntR ligand-binding domain-like"/>
    <property type="match status" value="1"/>
</dbReference>
<dbReference type="InterPro" id="IPR011711">
    <property type="entry name" value="GntR_C"/>
</dbReference>
<evidence type="ECO:0000259" key="4">
    <source>
        <dbReference type="PROSITE" id="PS50949"/>
    </source>
</evidence>
<dbReference type="InterPro" id="IPR000524">
    <property type="entry name" value="Tscrpt_reg_HTH_GntR"/>
</dbReference>
<evidence type="ECO:0000256" key="1">
    <source>
        <dbReference type="ARBA" id="ARBA00023015"/>
    </source>
</evidence>
<sequence>MLPSEKFLAAFHVPDEAPRTLAERAYLGLRHDIVTGALPPGERLRVEHLKDRYEVGAGTLREALGLLVSDALVQAEGQRGFRVAPMSMADLADVTANRVFLETEALRQSIRSGDAQWERELAAAFEALSLAELNPAGRDVAEWERCNRAFHEALIAAHGSPWNKYMLGILYRHSERYRYLALRLVDMASLQHDVHREHEDIFRAAIARQEARAALALEAHVRLTCELLQAEVHKGLDLDAALAARRAPTPAGAQLQAQAQAQE</sequence>
<gene>
    <name evidence="5" type="ORF">CATMQ487_04390</name>
</gene>
<proteinExistence type="predicted"/>
<evidence type="ECO:0000256" key="3">
    <source>
        <dbReference type="ARBA" id="ARBA00023163"/>
    </source>
</evidence>
<accession>A0ABM7YH08</accession>
<dbReference type="InterPro" id="IPR036388">
    <property type="entry name" value="WH-like_DNA-bd_sf"/>
</dbReference>
<dbReference type="RefSeq" id="WP_251971756.1">
    <property type="nucleotide sequence ID" value="NZ_AP025730.1"/>
</dbReference>
<dbReference type="InterPro" id="IPR036390">
    <property type="entry name" value="WH_DNA-bd_sf"/>
</dbReference>
<dbReference type="InterPro" id="IPR008920">
    <property type="entry name" value="TF_FadR/GntR_C"/>
</dbReference>
<dbReference type="Gene3D" id="1.20.120.530">
    <property type="entry name" value="GntR ligand-binding domain-like"/>
    <property type="match status" value="1"/>
</dbReference>
<evidence type="ECO:0000313" key="5">
    <source>
        <dbReference type="EMBL" id="BDI03469.1"/>
    </source>
</evidence>
<dbReference type="PANTHER" id="PTHR43537:SF20">
    <property type="entry name" value="HTH-TYPE TRANSCRIPTIONAL REPRESSOR GLAR"/>
    <property type="match status" value="1"/>
</dbReference>
<protein>
    <submittedName>
        <fullName evidence="5">GntR family transcriptional regulator</fullName>
    </submittedName>
</protein>
<dbReference type="Pfam" id="PF00392">
    <property type="entry name" value="GntR"/>
    <property type="match status" value="1"/>
</dbReference>
<dbReference type="SMART" id="SM00345">
    <property type="entry name" value="HTH_GNTR"/>
    <property type="match status" value="1"/>
</dbReference>
<organism evidence="5 6">
    <name type="scientific">Sphaerotilus microaerophilus</name>
    <dbReference type="NCBI Taxonomy" id="2914710"/>
    <lineage>
        <taxon>Bacteria</taxon>
        <taxon>Pseudomonadati</taxon>
        <taxon>Pseudomonadota</taxon>
        <taxon>Betaproteobacteria</taxon>
        <taxon>Burkholderiales</taxon>
        <taxon>Sphaerotilaceae</taxon>
        <taxon>Sphaerotilus</taxon>
    </lineage>
</organism>
<feature type="domain" description="HTH gntR-type" evidence="4">
    <location>
        <begin position="19"/>
        <end position="86"/>
    </location>
</feature>
<dbReference type="PROSITE" id="PS50949">
    <property type="entry name" value="HTH_GNTR"/>
    <property type="match status" value="1"/>
</dbReference>
<dbReference type="Gene3D" id="1.10.10.10">
    <property type="entry name" value="Winged helix-like DNA-binding domain superfamily/Winged helix DNA-binding domain"/>
    <property type="match status" value="1"/>
</dbReference>
<keyword evidence="3" id="KW-0804">Transcription</keyword>
<keyword evidence="6" id="KW-1185">Reference proteome</keyword>
<dbReference type="EMBL" id="AP025730">
    <property type="protein sequence ID" value="BDI03469.1"/>
    <property type="molecule type" value="Genomic_DNA"/>
</dbReference>
<evidence type="ECO:0000256" key="2">
    <source>
        <dbReference type="ARBA" id="ARBA00023125"/>
    </source>
</evidence>